<dbReference type="EMBL" id="BPLQ01000489">
    <property type="protein sequence ID" value="GIX71976.1"/>
    <property type="molecule type" value="Genomic_DNA"/>
</dbReference>
<accession>A0AAV4MIZ0</accession>
<evidence type="ECO:0000313" key="1">
    <source>
        <dbReference type="EMBL" id="GIX71976.1"/>
    </source>
</evidence>
<dbReference type="Proteomes" id="UP001054837">
    <property type="component" value="Unassembled WGS sequence"/>
</dbReference>
<dbReference type="AlphaFoldDB" id="A0AAV4MIZ0"/>
<comment type="caution">
    <text evidence="1">The sequence shown here is derived from an EMBL/GenBank/DDBJ whole genome shotgun (WGS) entry which is preliminary data.</text>
</comment>
<reference evidence="1 2" key="1">
    <citation type="submission" date="2021-06" db="EMBL/GenBank/DDBJ databases">
        <title>Caerostris darwini draft genome.</title>
        <authorList>
            <person name="Kono N."/>
            <person name="Arakawa K."/>
        </authorList>
    </citation>
    <scope>NUCLEOTIDE SEQUENCE [LARGE SCALE GENOMIC DNA]</scope>
</reference>
<organism evidence="1 2">
    <name type="scientific">Caerostris darwini</name>
    <dbReference type="NCBI Taxonomy" id="1538125"/>
    <lineage>
        <taxon>Eukaryota</taxon>
        <taxon>Metazoa</taxon>
        <taxon>Ecdysozoa</taxon>
        <taxon>Arthropoda</taxon>
        <taxon>Chelicerata</taxon>
        <taxon>Arachnida</taxon>
        <taxon>Araneae</taxon>
        <taxon>Araneomorphae</taxon>
        <taxon>Entelegynae</taxon>
        <taxon>Araneoidea</taxon>
        <taxon>Araneidae</taxon>
        <taxon>Caerostris</taxon>
    </lineage>
</organism>
<gene>
    <name evidence="1" type="ORF">CDAR_439571</name>
</gene>
<keyword evidence="2" id="KW-1185">Reference proteome</keyword>
<protein>
    <submittedName>
        <fullName evidence="1">Uncharacterized protein</fullName>
    </submittedName>
</protein>
<name>A0AAV4MIZ0_9ARAC</name>
<proteinExistence type="predicted"/>
<evidence type="ECO:0000313" key="2">
    <source>
        <dbReference type="Proteomes" id="UP001054837"/>
    </source>
</evidence>
<sequence>MFLTDSISIEYPGKLFRELTKLNMERELKPLHTIDKTWVYNVLKTNVQILPRHVTIFCLVTLKSRILSVTRSLIQSYLKITTILPTVSLKIIESTMSLWMM</sequence>